<protein>
    <submittedName>
        <fullName evidence="5">Cold-shock protein</fullName>
    </submittedName>
</protein>
<dbReference type="EMBL" id="JACFXU010000013">
    <property type="protein sequence ID" value="MBA6412592.1"/>
    <property type="molecule type" value="Genomic_DNA"/>
</dbReference>
<dbReference type="GO" id="GO:0003676">
    <property type="term" value="F:nucleic acid binding"/>
    <property type="evidence" value="ECO:0007669"/>
    <property type="project" value="InterPro"/>
</dbReference>
<evidence type="ECO:0000256" key="2">
    <source>
        <dbReference type="ARBA" id="ARBA00022490"/>
    </source>
</evidence>
<dbReference type="Gene3D" id="2.40.50.140">
    <property type="entry name" value="Nucleic acid-binding proteins"/>
    <property type="match status" value="1"/>
</dbReference>
<dbReference type="PROSITE" id="PS00352">
    <property type="entry name" value="CSD_1"/>
    <property type="match status" value="1"/>
</dbReference>
<keyword evidence="6" id="KW-1185">Reference proteome</keyword>
<sequence>MSERVNGTVKWFNNAKGFGFITREEGDDDIFVHFRSIQGEGYRTLNEGQVVEFNLVKGPKGLQAEEVLKL</sequence>
<comment type="subcellular location">
    <subcellularLocation>
        <location evidence="1 3">Cytoplasm</location>
    </subcellularLocation>
</comment>
<dbReference type="InterPro" id="IPR050181">
    <property type="entry name" value="Cold_shock_domain"/>
</dbReference>
<dbReference type="InterPro" id="IPR019844">
    <property type="entry name" value="CSD_CS"/>
</dbReference>
<dbReference type="InterPro" id="IPR012340">
    <property type="entry name" value="NA-bd_OB-fold"/>
</dbReference>
<dbReference type="AlphaFoldDB" id="A0A7W2TVA6"/>
<evidence type="ECO:0000259" key="4">
    <source>
        <dbReference type="PROSITE" id="PS51857"/>
    </source>
</evidence>
<comment type="caution">
    <text evidence="5">The sequence shown here is derived from an EMBL/GenBank/DDBJ whole genome shotgun (WGS) entry which is preliminary data.</text>
</comment>
<dbReference type="CDD" id="cd04458">
    <property type="entry name" value="CSP_CDS"/>
    <property type="match status" value="1"/>
</dbReference>
<evidence type="ECO:0000256" key="3">
    <source>
        <dbReference type="RuleBase" id="RU000408"/>
    </source>
</evidence>
<organism evidence="5 6">
    <name type="scientific">Sediminihaliea albiluteola</name>
    <dbReference type="NCBI Taxonomy" id="2758564"/>
    <lineage>
        <taxon>Bacteria</taxon>
        <taxon>Pseudomonadati</taxon>
        <taxon>Pseudomonadota</taxon>
        <taxon>Gammaproteobacteria</taxon>
        <taxon>Cellvibrionales</taxon>
        <taxon>Halieaceae</taxon>
        <taxon>Sediminihaliea</taxon>
    </lineage>
</organism>
<accession>A0A7W2TVA6</accession>
<dbReference type="GO" id="GO:0005829">
    <property type="term" value="C:cytosol"/>
    <property type="evidence" value="ECO:0007669"/>
    <property type="project" value="UniProtKB-ARBA"/>
</dbReference>
<dbReference type="FunFam" id="2.40.50.140:FF:000006">
    <property type="entry name" value="Cold shock protein CspC"/>
    <property type="match status" value="1"/>
</dbReference>
<feature type="domain" description="CSD" evidence="4">
    <location>
        <begin position="4"/>
        <end position="69"/>
    </location>
</feature>
<dbReference type="InterPro" id="IPR012156">
    <property type="entry name" value="Cold_shock_CspA"/>
</dbReference>
<dbReference type="SUPFAM" id="SSF50249">
    <property type="entry name" value="Nucleic acid-binding proteins"/>
    <property type="match status" value="1"/>
</dbReference>
<keyword evidence="2" id="KW-0963">Cytoplasm</keyword>
<dbReference type="Pfam" id="PF00313">
    <property type="entry name" value="CSD"/>
    <property type="match status" value="1"/>
</dbReference>
<proteinExistence type="predicted"/>
<name>A0A7W2TVA6_9GAMM</name>
<reference evidence="5 6" key="1">
    <citation type="submission" date="2020-07" db="EMBL/GenBank/DDBJ databases">
        <title>Halieaceae bacterium, F7430, whole genome shotgun sequencing project.</title>
        <authorList>
            <person name="Jiang S."/>
            <person name="Liu Z.W."/>
            <person name="Du Z.J."/>
        </authorList>
    </citation>
    <scope>NUCLEOTIDE SEQUENCE [LARGE SCALE GENOMIC DNA]</scope>
    <source>
        <strain evidence="5 6">F7430</strain>
    </source>
</reference>
<dbReference type="SMART" id="SM00357">
    <property type="entry name" value="CSP"/>
    <property type="match status" value="1"/>
</dbReference>
<evidence type="ECO:0000256" key="1">
    <source>
        <dbReference type="ARBA" id="ARBA00004496"/>
    </source>
</evidence>
<dbReference type="RefSeq" id="WP_182169899.1">
    <property type="nucleotide sequence ID" value="NZ_JACFXU010000013.1"/>
</dbReference>
<dbReference type="PRINTS" id="PR00050">
    <property type="entry name" value="COLDSHOCK"/>
</dbReference>
<dbReference type="InterPro" id="IPR002059">
    <property type="entry name" value="CSP_DNA-bd"/>
</dbReference>
<evidence type="ECO:0000313" key="5">
    <source>
        <dbReference type="EMBL" id="MBA6412592.1"/>
    </source>
</evidence>
<evidence type="ECO:0000313" key="6">
    <source>
        <dbReference type="Proteomes" id="UP000539350"/>
    </source>
</evidence>
<dbReference type="PIRSF" id="PIRSF002599">
    <property type="entry name" value="Cold_shock_A"/>
    <property type="match status" value="1"/>
</dbReference>
<dbReference type="PANTHER" id="PTHR11544">
    <property type="entry name" value="COLD SHOCK DOMAIN CONTAINING PROTEINS"/>
    <property type="match status" value="1"/>
</dbReference>
<dbReference type="PROSITE" id="PS51857">
    <property type="entry name" value="CSD_2"/>
    <property type="match status" value="1"/>
</dbReference>
<gene>
    <name evidence="5" type="ORF">H2508_05650</name>
</gene>
<dbReference type="Proteomes" id="UP000539350">
    <property type="component" value="Unassembled WGS sequence"/>
</dbReference>
<dbReference type="InterPro" id="IPR011129">
    <property type="entry name" value="CSD"/>
</dbReference>